<dbReference type="SUPFAM" id="SSF55785">
    <property type="entry name" value="PYP-like sensor domain (PAS domain)"/>
    <property type="match status" value="1"/>
</dbReference>
<dbReference type="GO" id="GO:0043565">
    <property type="term" value="F:sequence-specific DNA binding"/>
    <property type="evidence" value="ECO:0007669"/>
    <property type="project" value="InterPro"/>
</dbReference>
<dbReference type="RefSeq" id="WP_163966451.1">
    <property type="nucleotide sequence ID" value="NZ_JAAGNX010000003.1"/>
</dbReference>
<protein>
    <submittedName>
        <fullName evidence="5">AraC family transcriptional regulator</fullName>
    </submittedName>
</protein>
<dbReference type="SMART" id="SM00342">
    <property type="entry name" value="HTH_ARAC"/>
    <property type="match status" value="1"/>
</dbReference>
<dbReference type="PROSITE" id="PS00041">
    <property type="entry name" value="HTH_ARAC_FAMILY_1"/>
    <property type="match status" value="1"/>
</dbReference>
<evidence type="ECO:0000256" key="1">
    <source>
        <dbReference type="ARBA" id="ARBA00023015"/>
    </source>
</evidence>
<proteinExistence type="predicted"/>
<dbReference type="PRINTS" id="PR00032">
    <property type="entry name" value="HTHARAC"/>
</dbReference>
<accession>A0A6B2M4E1</accession>
<dbReference type="InterPro" id="IPR035965">
    <property type="entry name" value="PAS-like_dom_sf"/>
</dbReference>
<keyword evidence="6" id="KW-1185">Reference proteome</keyword>
<dbReference type="SUPFAM" id="SSF46689">
    <property type="entry name" value="Homeodomain-like"/>
    <property type="match status" value="2"/>
</dbReference>
<dbReference type="InterPro" id="IPR009057">
    <property type="entry name" value="Homeodomain-like_sf"/>
</dbReference>
<dbReference type="Gene3D" id="1.10.10.60">
    <property type="entry name" value="Homeodomain-like"/>
    <property type="match status" value="1"/>
</dbReference>
<dbReference type="PROSITE" id="PS01124">
    <property type="entry name" value="HTH_ARAC_FAMILY_2"/>
    <property type="match status" value="1"/>
</dbReference>
<evidence type="ECO:0000313" key="6">
    <source>
        <dbReference type="Proteomes" id="UP000478417"/>
    </source>
</evidence>
<dbReference type="InterPro" id="IPR020449">
    <property type="entry name" value="Tscrpt_reg_AraC-type_HTH"/>
</dbReference>
<dbReference type="PANTHER" id="PTHR46796">
    <property type="entry name" value="HTH-TYPE TRANSCRIPTIONAL ACTIVATOR RHAS-RELATED"/>
    <property type="match status" value="1"/>
</dbReference>
<comment type="caution">
    <text evidence="5">The sequence shown here is derived from an EMBL/GenBank/DDBJ whole genome shotgun (WGS) entry which is preliminary data.</text>
</comment>
<keyword evidence="2" id="KW-0238">DNA-binding</keyword>
<dbReference type="InterPro" id="IPR013656">
    <property type="entry name" value="PAS_4"/>
</dbReference>
<dbReference type="InterPro" id="IPR050204">
    <property type="entry name" value="AraC_XylS_family_regulators"/>
</dbReference>
<dbReference type="CDD" id="cd00130">
    <property type="entry name" value="PAS"/>
    <property type="match status" value="1"/>
</dbReference>
<dbReference type="EMBL" id="JAAGNX010000003">
    <property type="protein sequence ID" value="NDV63216.1"/>
    <property type="molecule type" value="Genomic_DNA"/>
</dbReference>
<keyword evidence="1" id="KW-0805">Transcription regulation</keyword>
<evidence type="ECO:0000313" key="5">
    <source>
        <dbReference type="EMBL" id="NDV63216.1"/>
    </source>
</evidence>
<dbReference type="InterPro" id="IPR000014">
    <property type="entry name" value="PAS"/>
</dbReference>
<gene>
    <name evidence="5" type="ORF">G0Q06_12190</name>
</gene>
<feature type="domain" description="HTH araC/xylS-type" evidence="4">
    <location>
        <begin position="146"/>
        <end position="244"/>
    </location>
</feature>
<dbReference type="Pfam" id="PF08448">
    <property type="entry name" value="PAS_4"/>
    <property type="match status" value="1"/>
</dbReference>
<sequence length="249" mass="27698">MANLANRMSLSGDSLANGLIELFEDLQDTLFWVKDTELRLIAINPAFAERVNLPKDRILGRTDADFYFPELARTFMADDRQVIDTGLPIHRKFELLANRFGGVEWRSTTKVPLIDTKGNVVGTTGISRPLRTGGADPLPAPYASFARIVDFAREHLSEGIDVPGIAQHAGMSVATLARRFRLHMRLSPGEFLAQLRISRACKLLADSPLNITEIAIGCGYESRSAFSRAFRRQMKTSPTDYRKSSLNEA</sequence>
<dbReference type="GO" id="GO:0003700">
    <property type="term" value="F:DNA-binding transcription factor activity"/>
    <property type="evidence" value="ECO:0007669"/>
    <property type="project" value="InterPro"/>
</dbReference>
<dbReference type="InterPro" id="IPR018060">
    <property type="entry name" value="HTH_AraC"/>
</dbReference>
<dbReference type="Pfam" id="PF12833">
    <property type="entry name" value="HTH_18"/>
    <property type="match status" value="1"/>
</dbReference>
<name>A0A6B2M4E1_9BACT</name>
<evidence type="ECO:0000256" key="2">
    <source>
        <dbReference type="ARBA" id="ARBA00023125"/>
    </source>
</evidence>
<organism evidence="5 6">
    <name type="scientific">Oceanipulchritudo coccoides</name>
    <dbReference type="NCBI Taxonomy" id="2706888"/>
    <lineage>
        <taxon>Bacteria</taxon>
        <taxon>Pseudomonadati</taxon>
        <taxon>Verrucomicrobiota</taxon>
        <taxon>Opitutia</taxon>
        <taxon>Puniceicoccales</taxon>
        <taxon>Oceanipulchritudinaceae</taxon>
        <taxon>Oceanipulchritudo</taxon>
    </lineage>
</organism>
<reference evidence="5 6" key="1">
    <citation type="submission" date="2020-02" db="EMBL/GenBank/DDBJ databases">
        <title>Albibacoteraceae fam. nov., the first described family within the subdivision 4 Verrucomicrobia.</title>
        <authorList>
            <person name="Xi F."/>
        </authorList>
    </citation>
    <scope>NUCLEOTIDE SEQUENCE [LARGE SCALE GENOMIC DNA]</scope>
    <source>
        <strain evidence="5 6">CK1056</strain>
    </source>
</reference>
<keyword evidence="3" id="KW-0804">Transcription</keyword>
<dbReference type="AlphaFoldDB" id="A0A6B2M4E1"/>
<evidence type="ECO:0000259" key="4">
    <source>
        <dbReference type="PROSITE" id="PS01124"/>
    </source>
</evidence>
<evidence type="ECO:0000256" key="3">
    <source>
        <dbReference type="ARBA" id="ARBA00023163"/>
    </source>
</evidence>
<dbReference type="Proteomes" id="UP000478417">
    <property type="component" value="Unassembled WGS sequence"/>
</dbReference>
<dbReference type="Gene3D" id="3.30.450.20">
    <property type="entry name" value="PAS domain"/>
    <property type="match status" value="1"/>
</dbReference>
<dbReference type="InterPro" id="IPR018062">
    <property type="entry name" value="HTH_AraC-typ_CS"/>
</dbReference>